<protein>
    <submittedName>
        <fullName evidence="1">Uncharacterized protein</fullName>
    </submittedName>
</protein>
<evidence type="ECO:0000313" key="2">
    <source>
        <dbReference type="Proteomes" id="UP000266673"/>
    </source>
</evidence>
<sequence length="134" mass="15831">MVDIMKIIKKCMNEQRYIISRRSPPNVAKVTINTPPKKKKLISKFTDHPKKNLSRNVVGRWFHSNYASNFEVPPNLNYINICRECNKKYKKKENLNLQKPLIETELEETIDLTIDVTSNIQEYKEIKTLPKKKL</sequence>
<dbReference type="Proteomes" id="UP000266673">
    <property type="component" value="Unassembled WGS sequence"/>
</dbReference>
<accession>A0A397U7C9</accession>
<gene>
    <name evidence="1" type="ORF">C2G38_2048249</name>
</gene>
<dbReference type="EMBL" id="QKWP01002135">
    <property type="protein sequence ID" value="RIB04659.1"/>
    <property type="molecule type" value="Genomic_DNA"/>
</dbReference>
<organism evidence="1 2">
    <name type="scientific">Gigaspora rosea</name>
    <dbReference type="NCBI Taxonomy" id="44941"/>
    <lineage>
        <taxon>Eukaryota</taxon>
        <taxon>Fungi</taxon>
        <taxon>Fungi incertae sedis</taxon>
        <taxon>Mucoromycota</taxon>
        <taxon>Glomeromycotina</taxon>
        <taxon>Glomeromycetes</taxon>
        <taxon>Diversisporales</taxon>
        <taxon>Gigasporaceae</taxon>
        <taxon>Gigaspora</taxon>
    </lineage>
</organism>
<proteinExistence type="predicted"/>
<comment type="caution">
    <text evidence="1">The sequence shown here is derived from an EMBL/GenBank/DDBJ whole genome shotgun (WGS) entry which is preliminary data.</text>
</comment>
<evidence type="ECO:0000313" key="1">
    <source>
        <dbReference type="EMBL" id="RIB04659.1"/>
    </source>
</evidence>
<reference evidence="1 2" key="1">
    <citation type="submission" date="2018-06" db="EMBL/GenBank/DDBJ databases">
        <title>Comparative genomics reveals the genomic features of Rhizophagus irregularis, R. cerebriforme, R. diaphanum and Gigaspora rosea, and their symbiotic lifestyle signature.</title>
        <authorList>
            <person name="Morin E."/>
            <person name="San Clemente H."/>
            <person name="Chen E.C.H."/>
            <person name="De La Providencia I."/>
            <person name="Hainaut M."/>
            <person name="Kuo A."/>
            <person name="Kohler A."/>
            <person name="Murat C."/>
            <person name="Tang N."/>
            <person name="Roy S."/>
            <person name="Loubradou J."/>
            <person name="Henrissat B."/>
            <person name="Grigoriev I.V."/>
            <person name="Corradi N."/>
            <person name="Roux C."/>
            <person name="Martin F.M."/>
        </authorList>
    </citation>
    <scope>NUCLEOTIDE SEQUENCE [LARGE SCALE GENOMIC DNA]</scope>
    <source>
        <strain evidence="1 2">DAOM 194757</strain>
    </source>
</reference>
<dbReference type="AlphaFoldDB" id="A0A397U7C9"/>
<keyword evidence="2" id="KW-1185">Reference proteome</keyword>
<name>A0A397U7C9_9GLOM</name>
<dbReference type="OrthoDB" id="2483348at2759"/>